<dbReference type="Proteomes" id="UP000474757">
    <property type="component" value="Unassembled WGS sequence"/>
</dbReference>
<proteinExistence type="inferred from homology"/>
<gene>
    <name evidence="6" type="ORF">GZA08_16920</name>
</gene>
<dbReference type="InterPro" id="IPR058163">
    <property type="entry name" value="LysR-type_TF_proteobact-type"/>
</dbReference>
<dbReference type="FunFam" id="1.10.10.10:FF:000001">
    <property type="entry name" value="LysR family transcriptional regulator"/>
    <property type="match status" value="1"/>
</dbReference>
<dbReference type="RefSeq" id="WP_163895809.1">
    <property type="nucleotide sequence ID" value="NZ_JAAFYS010000004.1"/>
</dbReference>
<keyword evidence="2" id="KW-0805">Transcription regulation</keyword>
<name>A0A6B2JM45_9RHOB</name>
<dbReference type="SUPFAM" id="SSF53850">
    <property type="entry name" value="Periplasmic binding protein-like II"/>
    <property type="match status" value="1"/>
</dbReference>
<dbReference type="PROSITE" id="PS50931">
    <property type="entry name" value="HTH_LYSR"/>
    <property type="match status" value="1"/>
</dbReference>
<reference evidence="6 7" key="1">
    <citation type="submission" date="2020-02" db="EMBL/GenBank/DDBJ databases">
        <title>Pseudoroseicyclus tamarix, sp. nov., isolated from offshore sediment of a Tamarix chinensis forest.</title>
        <authorList>
            <person name="Gai Y."/>
        </authorList>
    </citation>
    <scope>NUCLEOTIDE SEQUENCE [LARGE SCALE GENOMIC DNA]</scope>
    <source>
        <strain evidence="6 7">CLL3-39</strain>
    </source>
</reference>
<evidence type="ECO:0000313" key="6">
    <source>
        <dbReference type="EMBL" id="NDV02651.1"/>
    </source>
</evidence>
<accession>A0A6B2JM45</accession>
<dbReference type="PRINTS" id="PR00039">
    <property type="entry name" value="HTHLYSR"/>
</dbReference>
<dbReference type="Pfam" id="PF00126">
    <property type="entry name" value="HTH_1"/>
    <property type="match status" value="1"/>
</dbReference>
<comment type="caution">
    <text evidence="6">The sequence shown here is derived from an EMBL/GenBank/DDBJ whole genome shotgun (WGS) entry which is preliminary data.</text>
</comment>
<dbReference type="InterPro" id="IPR036388">
    <property type="entry name" value="WH-like_DNA-bd_sf"/>
</dbReference>
<dbReference type="AlphaFoldDB" id="A0A6B2JM45"/>
<evidence type="ECO:0000313" key="7">
    <source>
        <dbReference type="Proteomes" id="UP000474757"/>
    </source>
</evidence>
<evidence type="ECO:0000256" key="3">
    <source>
        <dbReference type="ARBA" id="ARBA00023125"/>
    </source>
</evidence>
<keyword evidence="7" id="KW-1185">Reference proteome</keyword>
<protein>
    <submittedName>
        <fullName evidence="6">LysR family transcriptional regulator</fullName>
    </submittedName>
</protein>
<dbReference type="GO" id="GO:0003700">
    <property type="term" value="F:DNA-binding transcription factor activity"/>
    <property type="evidence" value="ECO:0007669"/>
    <property type="project" value="InterPro"/>
</dbReference>
<keyword evidence="4" id="KW-0804">Transcription</keyword>
<dbReference type="EMBL" id="JAAGAB010000004">
    <property type="protein sequence ID" value="NDV02651.1"/>
    <property type="molecule type" value="Genomic_DNA"/>
</dbReference>
<dbReference type="InterPro" id="IPR036390">
    <property type="entry name" value="WH_DNA-bd_sf"/>
</dbReference>
<evidence type="ECO:0000256" key="1">
    <source>
        <dbReference type="ARBA" id="ARBA00009437"/>
    </source>
</evidence>
<dbReference type="InterPro" id="IPR005119">
    <property type="entry name" value="LysR_subst-bd"/>
</dbReference>
<evidence type="ECO:0000256" key="4">
    <source>
        <dbReference type="ARBA" id="ARBA00023163"/>
    </source>
</evidence>
<dbReference type="SUPFAM" id="SSF46785">
    <property type="entry name" value="Winged helix' DNA-binding domain"/>
    <property type="match status" value="1"/>
</dbReference>
<dbReference type="Gene3D" id="1.10.10.10">
    <property type="entry name" value="Winged helix-like DNA-binding domain superfamily/Winged helix DNA-binding domain"/>
    <property type="match status" value="1"/>
</dbReference>
<dbReference type="GO" id="GO:0043565">
    <property type="term" value="F:sequence-specific DNA binding"/>
    <property type="evidence" value="ECO:0007669"/>
    <property type="project" value="TreeGrafter"/>
</dbReference>
<dbReference type="PANTHER" id="PTHR30537">
    <property type="entry name" value="HTH-TYPE TRANSCRIPTIONAL REGULATOR"/>
    <property type="match status" value="1"/>
</dbReference>
<dbReference type="Pfam" id="PF03466">
    <property type="entry name" value="LysR_substrate"/>
    <property type="match status" value="1"/>
</dbReference>
<dbReference type="PANTHER" id="PTHR30537:SF26">
    <property type="entry name" value="GLYCINE CLEAVAGE SYSTEM TRANSCRIPTIONAL ACTIVATOR"/>
    <property type="match status" value="1"/>
</dbReference>
<dbReference type="Gene3D" id="3.40.190.10">
    <property type="entry name" value="Periplasmic binding protein-like II"/>
    <property type="match status" value="2"/>
</dbReference>
<sequence length="297" mass="31959">MLAPDWHRLPSLSSLRAFEATVRLGSFTAAAQALNVTQPAVAQQVRGLEAELGVALVHRAGRGLAVTEAGAALARDLAEGFSAIARGVDALQRSEARRGLRISAAPAFSQTVLMPLLGAFWQAHPDIPVSLEPGTAIVDMARTGIDLTIRSGSGEWPDVLPHHLAHSRFIVAATPELLAQEDDLANLPWLLTDRDPFELAWLRDAGYDLDTLDTRHIDNPMLAVSAARASYGLIFATEIVLVEDLAAGRMREVPFPGLPQTDYWACLPHGPARPAAMAFVRWLRAHFAPLAQGRVAG</sequence>
<dbReference type="InterPro" id="IPR000847">
    <property type="entry name" value="LysR_HTH_N"/>
</dbReference>
<feature type="domain" description="HTH lysR-type" evidence="5">
    <location>
        <begin position="10"/>
        <end position="67"/>
    </location>
</feature>
<evidence type="ECO:0000259" key="5">
    <source>
        <dbReference type="PROSITE" id="PS50931"/>
    </source>
</evidence>
<comment type="similarity">
    <text evidence="1">Belongs to the LysR transcriptional regulatory family.</text>
</comment>
<keyword evidence="3" id="KW-0238">DNA-binding</keyword>
<evidence type="ECO:0000256" key="2">
    <source>
        <dbReference type="ARBA" id="ARBA00023015"/>
    </source>
</evidence>
<dbReference type="GO" id="GO:0006351">
    <property type="term" value="P:DNA-templated transcription"/>
    <property type="evidence" value="ECO:0007669"/>
    <property type="project" value="TreeGrafter"/>
</dbReference>
<organism evidence="6 7">
    <name type="scientific">Pseudoroseicyclus tamaricis</name>
    <dbReference type="NCBI Taxonomy" id="2705421"/>
    <lineage>
        <taxon>Bacteria</taxon>
        <taxon>Pseudomonadati</taxon>
        <taxon>Pseudomonadota</taxon>
        <taxon>Alphaproteobacteria</taxon>
        <taxon>Rhodobacterales</taxon>
        <taxon>Paracoccaceae</taxon>
        <taxon>Pseudoroseicyclus</taxon>
    </lineage>
</organism>